<dbReference type="SUPFAM" id="SSF53448">
    <property type="entry name" value="Nucleotide-diphospho-sugar transferases"/>
    <property type="match status" value="1"/>
</dbReference>
<evidence type="ECO:0000256" key="1">
    <source>
        <dbReference type="SAM" id="Phobius"/>
    </source>
</evidence>
<keyword evidence="1" id="KW-0472">Membrane</keyword>
<evidence type="ECO:0000313" key="2">
    <source>
        <dbReference type="EMBL" id="TRY63570.1"/>
    </source>
</evidence>
<reference evidence="2 3" key="1">
    <citation type="journal article" date="2018" name="Nat. Ecol. Evol.">
        <title>Genomic signatures of mitonuclear coevolution across populations of Tigriopus californicus.</title>
        <authorList>
            <person name="Barreto F.S."/>
            <person name="Watson E.T."/>
            <person name="Lima T.G."/>
            <person name="Willett C.S."/>
            <person name="Edmands S."/>
            <person name="Li W."/>
            <person name="Burton R.S."/>
        </authorList>
    </citation>
    <scope>NUCLEOTIDE SEQUENCE [LARGE SCALE GENOMIC DNA]</scope>
    <source>
        <strain evidence="2 3">San Diego</strain>
    </source>
</reference>
<organism evidence="2 3">
    <name type="scientific">Tigriopus californicus</name>
    <name type="common">Marine copepod</name>
    <dbReference type="NCBI Taxonomy" id="6832"/>
    <lineage>
        <taxon>Eukaryota</taxon>
        <taxon>Metazoa</taxon>
        <taxon>Ecdysozoa</taxon>
        <taxon>Arthropoda</taxon>
        <taxon>Crustacea</taxon>
        <taxon>Multicrustacea</taxon>
        <taxon>Hexanauplia</taxon>
        <taxon>Copepoda</taxon>
        <taxon>Harpacticoida</taxon>
        <taxon>Harpacticidae</taxon>
        <taxon>Tigriopus</taxon>
    </lineage>
</organism>
<name>A0A553NDP8_TIGCA</name>
<dbReference type="Proteomes" id="UP000318571">
    <property type="component" value="Chromosome 10"/>
</dbReference>
<sequence>MARRCGGMRAIVQVILAIFVLQIIALIFQPWRLNKISQWINQVSTKQQVDNQTQPDASRYWDLENPPPFEQFEYFWPAPDVFAYVWVADGFDEICSALTAFKQLKSFLAPKPQRDDIDYILMYPSDLDWISQNEAIQLLEKWTELDGILEEVEIKLEHIRQDAVLRKNRLTTHAFSLMEYDKILLLNANGIVLGNMDHLFTQKEENVAQALLSAAKHSIQELTHPQSKPCFGPQSPWVATSLLMFQPLPSTRDRIIQYTRGQSGIWSVESAINYEFACNDELNVLPSKYLLEMGAHKFKLSRAVKDYFFVVPHAITDIERLSREEIELFSGWRRN</sequence>
<comment type="caution">
    <text evidence="2">The sequence shown here is derived from an EMBL/GenBank/DDBJ whole genome shotgun (WGS) entry which is preliminary data.</text>
</comment>
<keyword evidence="1" id="KW-1133">Transmembrane helix</keyword>
<feature type="transmembrane region" description="Helical" evidence="1">
    <location>
        <begin position="12"/>
        <end position="31"/>
    </location>
</feature>
<dbReference type="InterPro" id="IPR029044">
    <property type="entry name" value="Nucleotide-diphossugar_trans"/>
</dbReference>
<dbReference type="EMBL" id="VCGU01000458">
    <property type="protein sequence ID" value="TRY63570.1"/>
    <property type="molecule type" value="Genomic_DNA"/>
</dbReference>
<feature type="non-terminal residue" evidence="2">
    <location>
        <position position="335"/>
    </location>
</feature>
<keyword evidence="3" id="KW-1185">Reference proteome</keyword>
<dbReference type="AlphaFoldDB" id="A0A553NDP8"/>
<dbReference type="Gene3D" id="3.90.550.10">
    <property type="entry name" value="Spore Coat Polysaccharide Biosynthesis Protein SpsA, Chain A"/>
    <property type="match status" value="1"/>
</dbReference>
<keyword evidence="1" id="KW-0812">Transmembrane</keyword>
<proteinExistence type="predicted"/>
<protein>
    <submittedName>
        <fullName evidence="2">Uncharacterized protein</fullName>
    </submittedName>
</protein>
<evidence type="ECO:0000313" key="3">
    <source>
        <dbReference type="Proteomes" id="UP000318571"/>
    </source>
</evidence>
<gene>
    <name evidence="2" type="ORF">TCAL_04308</name>
</gene>
<accession>A0A553NDP8</accession>